<keyword evidence="4" id="KW-1185">Reference proteome</keyword>
<evidence type="ECO:0000256" key="1">
    <source>
        <dbReference type="ARBA" id="ARBA00009600"/>
    </source>
</evidence>
<comment type="similarity">
    <text evidence="1 2">Belongs to the UPF0301 (AlgH) family.</text>
</comment>
<protein>
    <recommendedName>
        <fullName evidence="2">UPF0301 protein O1D97_13655</fullName>
    </recommendedName>
</protein>
<sequence length="188" mass="20378">MKTAFESLKNHFLISMPQLSDPQFQQTVIYLCEHTPEGALGITINRPSEVLFSELAAHLELAVCDPTIAHTSVYHGGPVESEKGFILHSREIPCPNELPVTAEVALSASFSVIEDLANGHGPESFLIALGCSGWDAGQLEAEITQNQWLVCEADLDVLFNTPSDLQFSAATRVLGFDMCRLSPDVGHG</sequence>
<dbReference type="Proteomes" id="UP001149719">
    <property type="component" value="Unassembled WGS sequence"/>
</dbReference>
<dbReference type="PANTHER" id="PTHR30327">
    <property type="entry name" value="UNCHARACTERIZED PROTEIN YQGE"/>
    <property type="match status" value="1"/>
</dbReference>
<evidence type="ECO:0000313" key="3">
    <source>
        <dbReference type="EMBL" id="MCZ2722627.1"/>
    </source>
</evidence>
<dbReference type="PANTHER" id="PTHR30327:SF1">
    <property type="entry name" value="UPF0301 PROTEIN YQGE"/>
    <property type="match status" value="1"/>
</dbReference>
<dbReference type="RefSeq" id="WP_269126397.1">
    <property type="nucleotide sequence ID" value="NZ_JAPUBN010000018.1"/>
</dbReference>
<dbReference type="Pfam" id="PF02622">
    <property type="entry name" value="DUF179"/>
    <property type="match status" value="1"/>
</dbReference>
<name>A0ABT4JX19_9GAMM</name>
<dbReference type="SUPFAM" id="SSF143456">
    <property type="entry name" value="VC0467-like"/>
    <property type="match status" value="1"/>
</dbReference>
<reference evidence="3" key="1">
    <citation type="submission" date="2022-12" db="EMBL/GenBank/DDBJ databases">
        <title>Marinomonas 15G1-11 sp. nov, isolated from marine algae.</title>
        <authorList>
            <person name="Butt M."/>
            <person name="Choi D.G."/>
            <person name="Kim J.M."/>
            <person name="Lee J.K."/>
            <person name="Baek J.H."/>
            <person name="Jeon C.O."/>
        </authorList>
    </citation>
    <scope>NUCLEOTIDE SEQUENCE</scope>
    <source>
        <strain evidence="3">15G1-11</strain>
    </source>
</reference>
<dbReference type="HAMAP" id="MF_00758">
    <property type="entry name" value="UPF0301"/>
    <property type="match status" value="1"/>
</dbReference>
<accession>A0ABT4JX19</accession>
<evidence type="ECO:0000313" key="4">
    <source>
        <dbReference type="Proteomes" id="UP001149719"/>
    </source>
</evidence>
<dbReference type="InterPro" id="IPR003774">
    <property type="entry name" value="AlgH-like"/>
</dbReference>
<dbReference type="NCBIfam" id="NF001266">
    <property type="entry name" value="PRK00228.1-1"/>
    <property type="match status" value="1"/>
</dbReference>
<proteinExistence type="inferred from homology"/>
<organism evidence="3 4">
    <name type="scientific">Marinomonas phaeophyticola</name>
    <dbReference type="NCBI Taxonomy" id="3004091"/>
    <lineage>
        <taxon>Bacteria</taxon>
        <taxon>Pseudomonadati</taxon>
        <taxon>Pseudomonadota</taxon>
        <taxon>Gammaproteobacteria</taxon>
        <taxon>Oceanospirillales</taxon>
        <taxon>Oceanospirillaceae</taxon>
        <taxon>Marinomonas</taxon>
    </lineage>
</organism>
<dbReference type="EMBL" id="JAPUBN010000018">
    <property type="protein sequence ID" value="MCZ2722627.1"/>
    <property type="molecule type" value="Genomic_DNA"/>
</dbReference>
<evidence type="ECO:0000256" key="2">
    <source>
        <dbReference type="HAMAP-Rule" id="MF_00758"/>
    </source>
</evidence>
<dbReference type="Gene3D" id="3.40.1740.10">
    <property type="entry name" value="VC0467-like"/>
    <property type="match status" value="1"/>
</dbReference>
<gene>
    <name evidence="3" type="ORF">O1D97_13655</name>
</gene>
<comment type="caution">
    <text evidence="3">The sequence shown here is derived from an EMBL/GenBank/DDBJ whole genome shotgun (WGS) entry which is preliminary data.</text>
</comment>